<dbReference type="EMBL" id="CAJOBC010040195">
    <property type="protein sequence ID" value="CAF4140309.1"/>
    <property type="molecule type" value="Genomic_DNA"/>
</dbReference>
<keyword evidence="1 2" id="KW-0694">RNA-binding</keyword>
<proteinExistence type="predicted"/>
<dbReference type="PROSITE" id="PS50102">
    <property type="entry name" value="RRM"/>
    <property type="match status" value="1"/>
</dbReference>
<evidence type="ECO:0000259" key="3">
    <source>
        <dbReference type="PROSITE" id="PS50102"/>
    </source>
</evidence>
<evidence type="ECO:0000256" key="1">
    <source>
        <dbReference type="ARBA" id="ARBA00022884"/>
    </source>
</evidence>
<organism evidence="4 6">
    <name type="scientific">Didymodactylos carnosus</name>
    <dbReference type="NCBI Taxonomy" id="1234261"/>
    <lineage>
        <taxon>Eukaryota</taxon>
        <taxon>Metazoa</taxon>
        <taxon>Spiralia</taxon>
        <taxon>Gnathifera</taxon>
        <taxon>Rotifera</taxon>
        <taxon>Eurotatoria</taxon>
        <taxon>Bdelloidea</taxon>
        <taxon>Philodinida</taxon>
        <taxon>Philodinidae</taxon>
        <taxon>Didymodactylos</taxon>
    </lineage>
</organism>
<dbReference type="SMART" id="SM00360">
    <property type="entry name" value="RRM"/>
    <property type="match status" value="1"/>
</dbReference>
<dbReference type="Pfam" id="PF00076">
    <property type="entry name" value="RRM_1"/>
    <property type="match status" value="1"/>
</dbReference>
<feature type="domain" description="RRM" evidence="3">
    <location>
        <begin position="40"/>
        <end position="117"/>
    </location>
</feature>
<dbReference type="Proteomes" id="UP000663829">
    <property type="component" value="Unassembled WGS sequence"/>
</dbReference>
<keyword evidence="6" id="KW-1185">Reference proteome</keyword>
<dbReference type="InterPro" id="IPR012677">
    <property type="entry name" value="Nucleotide-bd_a/b_plait_sf"/>
</dbReference>
<dbReference type="PANTHER" id="PTHR11176">
    <property type="entry name" value="BOULE-RELATED"/>
    <property type="match status" value="1"/>
</dbReference>
<evidence type="ECO:0000313" key="5">
    <source>
        <dbReference type="EMBL" id="CAF4140309.1"/>
    </source>
</evidence>
<dbReference type="AlphaFoldDB" id="A0A815E872"/>
<evidence type="ECO:0000313" key="6">
    <source>
        <dbReference type="Proteomes" id="UP000663829"/>
    </source>
</evidence>
<gene>
    <name evidence="4" type="ORF">GPM918_LOCUS28785</name>
    <name evidence="5" type="ORF">SRO942_LOCUS29311</name>
</gene>
<evidence type="ECO:0000256" key="2">
    <source>
        <dbReference type="PROSITE-ProRule" id="PRU00176"/>
    </source>
</evidence>
<dbReference type="Proteomes" id="UP000681722">
    <property type="component" value="Unassembled WGS sequence"/>
</dbReference>
<dbReference type="OrthoDB" id="267048at2759"/>
<dbReference type="InterPro" id="IPR035979">
    <property type="entry name" value="RBD_domain_sf"/>
</dbReference>
<accession>A0A815E872</accession>
<reference evidence="4" key="1">
    <citation type="submission" date="2021-02" db="EMBL/GenBank/DDBJ databases">
        <authorList>
            <person name="Nowell W R."/>
        </authorList>
    </citation>
    <scope>NUCLEOTIDE SEQUENCE</scope>
</reference>
<protein>
    <recommendedName>
        <fullName evidence="3">RRM domain-containing protein</fullName>
    </recommendedName>
</protein>
<dbReference type="EMBL" id="CAJNOQ010012728">
    <property type="protein sequence ID" value="CAF1306565.1"/>
    <property type="molecule type" value="Genomic_DNA"/>
</dbReference>
<name>A0A815E872_9BILA</name>
<evidence type="ECO:0000313" key="4">
    <source>
        <dbReference type="EMBL" id="CAF1306565.1"/>
    </source>
</evidence>
<sequence length="257" mass="28532">MTAVLGHFFHNIEQEEEIHGDNSSFISLDHNGNKDFRQERKIFVGGLPSTAGVEELANYFAAYGEVEEAFIIYDRSSGRHRGFGFVTFKDVSTTKYVCDARLFILHGKKIECKHALKREDLTSSSNNDQVRYFRPAEQHVDTTAGVFPSSSTTTVYPLNAATTIDPNFPVGFYVYSPPIGAATAFATPPWAFSPFLTTSHQPFHPAFSLIQFPTLVESYPLPPPHSPNDQELVENPMQYNAATTLSPCQTTTAISIV</sequence>
<dbReference type="Gene3D" id="3.30.70.330">
    <property type="match status" value="1"/>
</dbReference>
<dbReference type="GO" id="GO:0003723">
    <property type="term" value="F:RNA binding"/>
    <property type="evidence" value="ECO:0007669"/>
    <property type="project" value="UniProtKB-UniRule"/>
</dbReference>
<dbReference type="InterPro" id="IPR000504">
    <property type="entry name" value="RRM_dom"/>
</dbReference>
<dbReference type="SUPFAM" id="SSF54928">
    <property type="entry name" value="RNA-binding domain, RBD"/>
    <property type="match status" value="1"/>
</dbReference>
<comment type="caution">
    <text evidence="4">The sequence shown here is derived from an EMBL/GenBank/DDBJ whole genome shotgun (WGS) entry which is preliminary data.</text>
</comment>